<evidence type="ECO:0000313" key="2">
    <source>
        <dbReference type="Proteomes" id="UP000001966"/>
    </source>
</evidence>
<proteinExistence type="predicted"/>
<sequence length="87" mass="10242">MRSLRHEKNYPSDISREQFEIIKLLLERLCWKTYPRRIDLSEVFRAVLCIYLGVPANGACCSKSFPNGASTPVLFHLERITRRWQLC</sequence>
<evidence type="ECO:0008006" key="3">
    <source>
        <dbReference type="Google" id="ProtNLM"/>
    </source>
</evidence>
<dbReference type="EMBL" id="CP000450">
    <property type="protein sequence ID" value="ABI60701.1"/>
    <property type="molecule type" value="Genomic_DNA"/>
</dbReference>
<reference evidence="1 2" key="1">
    <citation type="journal article" date="2007" name="Environ. Microbiol.">
        <title>Whole-genome analysis of the ammonia-oxidizing bacterium, Nitrosomonas eutropha C91: implications for niche adaptation.</title>
        <authorList>
            <person name="Stein L.Y."/>
            <person name="Arp D.J."/>
            <person name="Berube P.M."/>
            <person name="Chain P.S."/>
            <person name="Hauser L."/>
            <person name="Jetten M.S."/>
            <person name="Klotz M.G."/>
            <person name="Larimer F.W."/>
            <person name="Norton J.M."/>
            <person name="Op den Camp H.J.M."/>
            <person name="Shin M."/>
            <person name="Wei X."/>
        </authorList>
    </citation>
    <scope>NUCLEOTIDE SEQUENCE [LARGE SCALE GENOMIC DNA]</scope>
    <source>
        <strain evidence="2">DSM 101675 / C91 / Nm57</strain>
    </source>
</reference>
<dbReference type="Proteomes" id="UP000001966">
    <property type="component" value="Chromosome"/>
</dbReference>
<evidence type="ECO:0000313" key="1">
    <source>
        <dbReference type="EMBL" id="ABI60701.1"/>
    </source>
</evidence>
<protein>
    <recommendedName>
        <fullName evidence="3">Transposase</fullName>
    </recommendedName>
</protein>
<dbReference type="AlphaFoldDB" id="Q0AD81"/>
<gene>
    <name evidence="1" type="ordered locus">Neut_2494</name>
</gene>
<dbReference type="KEGG" id="net:Neut_2494"/>
<name>Q0AD81_NITEC</name>
<accession>Q0AD81</accession>
<dbReference type="HOGENOM" id="CLU_2480165_0_0_4"/>
<organism evidence="1 2">
    <name type="scientific">Nitrosomonas eutropha (strain DSM 101675 / C91 / Nm57)</name>
    <dbReference type="NCBI Taxonomy" id="335283"/>
    <lineage>
        <taxon>Bacteria</taxon>
        <taxon>Pseudomonadati</taxon>
        <taxon>Pseudomonadota</taxon>
        <taxon>Betaproteobacteria</taxon>
        <taxon>Nitrosomonadales</taxon>
        <taxon>Nitrosomonadaceae</taxon>
        <taxon>Nitrosomonas</taxon>
    </lineage>
</organism>